<dbReference type="InterPro" id="IPR007751">
    <property type="entry name" value="DUF676_lipase-like"/>
</dbReference>
<keyword evidence="4" id="KW-1185">Reference proteome</keyword>
<protein>
    <recommendedName>
        <fullName evidence="2">DUF676 domain-containing protein</fullName>
    </recommendedName>
</protein>
<accession>A0AAD5XEN7</accession>
<dbReference type="AlphaFoldDB" id="A0AAD5XEN7"/>
<proteinExistence type="inferred from homology"/>
<gene>
    <name evidence="3" type="ORF">HK100_003337</name>
</gene>
<evidence type="ECO:0000313" key="3">
    <source>
        <dbReference type="EMBL" id="KAJ3109130.1"/>
    </source>
</evidence>
<dbReference type="Proteomes" id="UP001211907">
    <property type="component" value="Unassembled WGS sequence"/>
</dbReference>
<dbReference type="Pfam" id="PF05057">
    <property type="entry name" value="DUF676"/>
    <property type="match status" value="1"/>
</dbReference>
<dbReference type="PANTHER" id="PTHR12482">
    <property type="entry name" value="LIPASE ROG1-RELATED-RELATED"/>
    <property type="match status" value="1"/>
</dbReference>
<dbReference type="EMBL" id="JADGJH010001824">
    <property type="protein sequence ID" value="KAJ3109130.1"/>
    <property type="molecule type" value="Genomic_DNA"/>
</dbReference>
<feature type="domain" description="DUF676" evidence="2">
    <location>
        <begin position="15"/>
        <end position="187"/>
    </location>
</feature>
<comment type="caution">
    <text evidence="3">The sequence shown here is derived from an EMBL/GenBank/DDBJ whole genome shotgun (WGS) entry which is preliminary data.</text>
</comment>
<dbReference type="Gene3D" id="3.40.50.1820">
    <property type="entry name" value="alpha/beta hydrolase"/>
    <property type="match status" value="1"/>
</dbReference>
<dbReference type="InterPro" id="IPR029058">
    <property type="entry name" value="AB_hydrolase_fold"/>
</dbReference>
<sequence>MEYIGAAILRREPSTAVLIPTCNHGRTELGIETQATSVVAEIRNWVRDYSPQSPSDINLRLSLIGHSLGGLILRHVAKMLIQAPILPFCNIRMGHFITIATPHLGSSWFSSLPPAIVASAVGKTGSELVLRDAFVSDSGRVDADHQDSQDPLLHRMARESDWMNALAAFQSRTCYACTRYDLSVGIETAFFWPQNLLKDGNNVSGLLQSVIALFCCLPVLRGFLLTDAQKQRLQPQLLDVSELHCDLEDSSFNFADGGHDGHNSRIRSMIKSLNLLQWTRIAIFSTRPIFGHIDCIVKSKFWCEAYGESVIRDVVERVLI</sequence>
<dbReference type="SUPFAM" id="SSF53474">
    <property type="entry name" value="alpha/beta-Hydrolases"/>
    <property type="match status" value="1"/>
</dbReference>
<evidence type="ECO:0000313" key="4">
    <source>
        <dbReference type="Proteomes" id="UP001211907"/>
    </source>
</evidence>
<evidence type="ECO:0000256" key="1">
    <source>
        <dbReference type="ARBA" id="ARBA00007920"/>
    </source>
</evidence>
<dbReference type="PANTHER" id="PTHR12482:SF62">
    <property type="entry name" value="LIPASE ROG1-RELATED"/>
    <property type="match status" value="1"/>
</dbReference>
<evidence type="ECO:0000259" key="2">
    <source>
        <dbReference type="Pfam" id="PF05057"/>
    </source>
</evidence>
<name>A0AAD5XEN7_9FUNG</name>
<organism evidence="3 4">
    <name type="scientific">Physocladia obscura</name>
    <dbReference type="NCBI Taxonomy" id="109957"/>
    <lineage>
        <taxon>Eukaryota</taxon>
        <taxon>Fungi</taxon>
        <taxon>Fungi incertae sedis</taxon>
        <taxon>Chytridiomycota</taxon>
        <taxon>Chytridiomycota incertae sedis</taxon>
        <taxon>Chytridiomycetes</taxon>
        <taxon>Chytridiales</taxon>
        <taxon>Chytriomycetaceae</taxon>
        <taxon>Physocladia</taxon>
    </lineage>
</organism>
<dbReference type="InterPro" id="IPR044294">
    <property type="entry name" value="Lipase-like"/>
</dbReference>
<reference evidence="3" key="1">
    <citation type="submission" date="2020-05" db="EMBL/GenBank/DDBJ databases">
        <title>Phylogenomic resolution of chytrid fungi.</title>
        <authorList>
            <person name="Stajich J.E."/>
            <person name="Amses K."/>
            <person name="Simmons R."/>
            <person name="Seto K."/>
            <person name="Myers J."/>
            <person name="Bonds A."/>
            <person name="Quandt C.A."/>
            <person name="Barry K."/>
            <person name="Liu P."/>
            <person name="Grigoriev I."/>
            <person name="Longcore J.E."/>
            <person name="James T.Y."/>
        </authorList>
    </citation>
    <scope>NUCLEOTIDE SEQUENCE</scope>
    <source>
        <strain evidence="3">JEL0513</strain>
    </source>
</reference>
<comment type="similarity">
    <text evidence="1">Belongs to the putative lipase ROG1 family.</text>
</comment>